<dbReference type="EMBL" id="ML002843">
    <property type="protein sequence ID" value="RKP35545.1"/>
    <property type="molecule type" value="Genomic_DNA"/>
</dbReference>
<evidence type="ECO:0000256" key="2">
    <source>
        <dbReference type="SAM" id="SignalP"/>
    </source>
</evidence>
<evidence type="ECO:0000256" key="1">
    <source>
        <dbReference type="SAM" id="MobiDB-lite"/>
    </source>
</evidence>
<name>A0A4P9ZQH6_9FUNG</name>
<feature type="chain" id="PRO_5020540126" description="F-box domain-containing protein" evidence="2">
    <location>
        <begin position="20"/>
        <end position="513"/>
    </location>
</feature>
<feature type="region of interest" description="Disordered" evidence="1">
    <location>
        <begin position="382"/>
        <end position="413"/>
    </location>
</feature>
<evidence type="ECO:0000313" key="4">
    <source>
        <dbReference type="Proteomes" id="UP000268162"/>
    </source>
</evidence>
<accession>A0A4P9ZQH6</accession>
<evidence type="ECO:0008006" key="5">
    <source>
        <dbReference type="Google" id="ProtNLM"/>
    </source>
</evidence>
<dbReference type="Proteomes" id="UP000268162">
    <property type="component" value="Unassembled WGS sequence"/>
</dbReference>
<dbReference type="AlphaFoldDB" id="A0A4P9ZQH6"/>
<keyword evidence="4" id="KW-1185">Reference proteome</keyword>
<evidence type="ECO:0000313" key="3">
    <source>
        <dbReference type="EMBL" id="RKP35545.1"/>
    </source>
</evidence>
<keyword evidence="2" id="KW-0732">Signal</keyword>
<gene>
    <name evidence="3" type="ORF">BJ085DRAFT_33978</name>
</gene>
<feature type="compositionally biased region" description="Acidic residues" evidence="1">
    <location>
        <begin position="403"/>
        <end position="412"/>
    </location>
</feature>
<reference evidence="4" key="1">
    <citation type="journal article" date="2018" name="Nat. Microbiol.">
        <title>Leveraging single-cell genomics to expand the fungal tree of life.</title>
        <authorList>
            <person name="Ahrendt S.R."/>
            <person name="Quandt C.A."/>
            <person name="Ciobanu D."/>
            <person name="Clum A."/>
            <person name="Salamov A."/>
            <person name="Andreopoulos B."/>
            <person name="Cheng J.F."/>
            <person name="Woyke T."/>
            <person name="Pelin A."/>
            <person name="Henrissat B."/>
            <person name="Reynolds N.K."/>
            <person name="Benny G.L."/>
            <person name="Smith M.E."/>
            <person name="James T.Y."/>
            <person name="Grigoriev I.V."/>
        </authorList>
    </citation>
    <scope>NUCLEOTIDE SEQUENCE [LARGE SCALE GENOMIC DNA]</scope>
    <source>
        <strain evidence="4">RSA 468</strain>
    </source>
</reference>
<proteinExistence type="predicted"/>
<feature type="signal peptide" evidence="2">
    <location>
        <begin position="1"/>
        <end position="19"/>
    </location>
</feature>
<sequence>MLNSPLWFGFLAVGAHTVAHPTESPPLPSGHHHRLCISSNQASNDPLSSCWRNLPIEISQNIISQLDAPKQIDLLKDNSLWRANRRLLLEEIIGKTHTAYSDQNQWDQLSTTWLELAPLEIVDSTLFKIDGMSQKTYPAQQRLFTQENINLYCEHWGDFEQFVVANRHQPIISRNARYPLLLDTLLATGTFARTFPLVAGLDGATLIQLWKLYQAGRQQHSGPRETFTSPQPPLPRSSRRPLAAAAVVVATTMAATTTTAAQLTLPLGSLNIHRLNPPLTVPQLLPHVIHRVSYTALWYFYQQGHFADIYRFLEGNTDQVRDPNHPVDYMYYDPRQRNRVAIWARFCLTLAFLKDQPDPETGGGPFIQRLVQIVERHYRLTAPGSVGAGTGTGVGPRSKSETESESESETDAEIGTRVGSFARRHLSHWVCLRFWNFHQAADRLYVLWGSVEWLSAHPIVHHENCRWQILDHPALAFNGQGRLVQLVPETQLQAANDDQQLPPKAMEIPMGSS</sequence>
<protein>
    <recommendedName>
        <fullName evidence="5">F-box domain-containing protein</fullName>
    </recommendedName>
</protein>
<organism evidence="3 4">
    <name type="scientific">Dimargaris cristalligena</name>
    <dbReference type="NCBI Taxonomy" id="215637"/>
    <lineage>
        <taxon>Eukaryota</taxon>
        <taxon>Fungi</taxon>
        <taxon>Fungi incertae sedis</taxon>
        <taxon>Zoopagomycota</taxon>
        <taxon>Kickxellomycotina</taxon>
        <taxon>Dimargaritomycetes</taxon>
        <taxon>Dimargaritales</taxon>
        <taxon>Dimargaritaceae</taxon>
        <taxon>Dimargaris</taxon>
    </lineage>
</organism>